<dbReference type="EMBL" id="JAECZO010000135">
    <property type="protein sequence ID" value="KAK7198159.1"/>
    <property type="molecule type" value="Genomic_DNA"/>
</dbReference>
<dbReference type="InterPro" id="IPR003959">
    <property type="entry name" value="ATPase_AAA_core"/>
</dbReference>
<organism evidence="9 10">
    <name type="scientific">Novymonas esmeraldas</name>
    <dbReference type="NCBI Taxonomy" id="1808958"/>
    <lineage>
        <taxon>Eukaryota</taxon>
        <taxon>Discoba</taxon>
        <taxon>Euglenozoa</taxon>
        <taxon>Kinetoplastea</taxon>
        <taxon>Metakinetoplastina</taxon>
        <taxon>Trypanosomatida</taxon>
        <taxon>Trypanosomatidae</taxon>
        <taxon>Novymonas</taxon>
    </lineage>
</organism>
<keyword evidence="4 7" id="KW-0067">ATP-binding</keyword>
<feature type="domain" description="AAA+ ATPase" evidence="8">
    <location>
        <begin position="134"/>
        <end position="270"/>
    </location>
</feature>
<keyword evidence="9" id="KW-0347">Helicase</keyword>
<dbReference type="InterPro" id="IPR027417">
    <property type="entry name" value="P-loop_NTPase"/>
</dbReference>
<comment type="similarity">
    <text evidence="7">Belongs to the AAA ATPase family.</text>
</comment>
<dbReference type="PANTHER" id="PTHR45644">
    <property type="entry name" value="AAA ATPASE, PUTATIVE (AFU_ORTHOLOGUE AFUA_2G12920)-RELATED-RELATED"/>
    <property type="match status" value="1"/>
</dbReference>
<gene>
    <name evidence="9" type="ORF">NESM_000772600</name>
</gene>
<dbReference type="InterPro" id="IPR003960">
    <property type="entry name" value="ATPase_AAA_CS"/>
</dbReference>
<dbReference type="FunFam" id="3.40.50.300:FF:001025">
    <property type="entry name" value="ATPase family, AAA domain-containing 2B"/>
    <property type="match status" value="1"/>
</dbReference>
<keyword evidence="3" id="KW-1000">Mitochondrion outer membrane</keyword>
<dbReference type="AlphaFoldDB" id="A0AAW0EWM0"/>
<dbReference type="InterPro" id="IPR041569">
    <property type="entry name" value="AAA_lid_3"/>
</dbReference>
<evidence type="ECO:0000259" key="8">
    <source>
        <dbReference type="SMART" id="SM00382"/>
    </source>
</evidence>
<evidence type="ECO:0000256" key="4">
    <source>
        <dbReference type="ARBA" id="ARBA00022840"/>
    </source>
</evidence>
<evidence type="ECO:0000256" key="3">
    <source>
        <dbReference type="ARBA" id="ARBA00022787"/>
    </source>
</evidence>
<proteinExistence type="inferred from homology"/>
<evidence type="ECO:0000256" key="5">
    <source>
        <dbReference type="ARBA" id="ARBA00023054"/>
    </source>
</evidence>
<evidence type="ECO:0000256" key="2">
    <source>
        <dbReference type="ARBA" id="ARBA00022741"/>
    </source>
</evidence>
<evidence type="ECO:0000256" key="7">
    <source>
        <dbReference type="RuleBase" id="RU003651"/>
    </source>
</evidence>
<dbReference type="Pfam" id="PF00004">
    <property type="entry name" value="AAA"/>
    <property type="match status" value="1"/>
</dbReference>
<accession>A0AAW0EWM0</accession>
<comment type="caution">
    <text evidence="9">The sequence shown here is derived from an EMBL/GenBank/DDBJ whole genome shotgun (WGS) entry which is preliminary data.</text>
</comment>
<keyword evidence="5" id="KW-0175">Coiled coil</keyword>
<evidence type="ECO:0000256" key="1">
    <source>
        <dbReference type="ARBA" id="ARBA00004572"/>
    </source>
</evidence>
<dbReference type="GO" id="GO:0005524">
    <property type="term" value="F:ATP binding"/>
    <property type="evidence" value="ECO:0007669"/>
    <property type="project" value="UniProtKB-KW"/>
</dbReference>
<dbReference type="PANTHER" id="PTHR45644:SF3">
    <property type="entry name" value="FI08533P-RELATED"/>
    <property type="match status" value="1"/>
</dbReference>
<keyword evidence="10" id="KW-1185">Reference proteome</keyword>
<dbReference type="InterPro" id="IPR003593">
    <property type="entry name" value="AAA+_ATPase"/>
</dbReference>
<keyword evidence="2 7" id="KW-0547">Nucleotide-binding</keyword>
<dbReference type="PROSITE" id="PS00674">
    <property type="entry name" value="AAA"/>
    <property type="match status" value="1"/>
</dbReference>
<dbReference type="Gene3D" id="1.10.8.60">
    <property type="match status" value="1"/>
</dbReference>
<evidence type="ECO:0000313" key="10">
    <source>
        <dbReference type="Proteomes" id="UP001430356"/>
    </source>
</evidence>
<protein>
    <submittedName>
        <fullName evidence="9">Holliday junction DNA helicase ruvB-like protein</fullName>
    </submittedName>
</protein>
<reference evidence="9 10" key="1">
    <citation type="journal article" date="2021" name="MBio">
        <title>A New Model Trypanosomatid, Novymonas esmeraldas: Genomic Perception of Its 'Candidatus Pandoraea novymonadis' Endosymbiont.</title>
        <authorList>
            <person name="Zakharova A."/>
            <person name="Saura A."/>
            <person name="Butenko A."/>
            <person name="Podesvova L."/>
            <person name="Warmusova S."/>
            <person name="Kostygov A.Y."/>
            <person name="Nenarokova A."/>
            <person name="Lukes J."/>
            <person name="Opperdoes F.R."/>
            <person name="Yurchenko V."/>
        </authorList>
    </citation>
    <scope>NUCLEOTIDE SEQUENCE [LARGE SCALE GENOMIC DNA]</scope>
    <source>
        <strain evidence="9 10">E262AT.01</strain>
    </source>
</reference>
<evidence type="ECO:0000313" key="9">
    <source>
        <dbReference type="EMBL" id="KAK7198159.1"/>
    </source>
</evidence>
<dbReference type="Pfam" id="PF17862">
    <property type="entry name" value="AAA_lid_3"/>
    <property type="match status" value="1"/>
</dbReference>
<sequence length="363" mass="39957">MMATARGVPPVTVVQTNMISTVGRTVLGWLERLKNAISETPLYFWVYIGALVWITRQLTNRTGKSTRRITVAGKQVTLNQAEAEMASNVVDIDKIDVDFSDVGGLDDVKDALTEHIKWPFQHQELFSGRTVRSHPKGVLLYGPPGTGKTLLARALAKELGCSFINVNTESIFSKWVGDTERNAAAVFTLAAKISPCVIFVDEIDSLLSSRSAMDATPHMHAKTIFMTHWDGLEKDNTTRIIVVGATNRRFTIDDAIRRRLPLQLEVPPPDAKARERILSILLAHDLEGNPKKEGLIRYVALKTAEYTGSDLSELCKAAALMPLREMKSMRGDGAPSAAAAPEAVPPLTQQHFDKAMERVKASK</sequence>
<keyword evidence="9" id="KW-0378">Hydrolase</keyword>
<evidence type="ECO:0000256" key="6">
    <source>
        <dbReference type="ARBA" id="ARBA00023128"/>
    </source>
</evidence>
<dbReference type="Proteomes" id="UP001430356">
    <property type="component" value="Unassembled WGS sequence"/>
</dbReference>
<dbReference type="SMART" id="SM00382">
    <property type="entry name" value="AAA"/>
    <property type="match status" value="1"/>
</dbReference>
<name>A0AAW0EWM0_9TRYP</name>
<dbReference type="GO" id="GO:0016887">
    <property type="term" value="F:ATP hydrolysis activity"/>
    <property type="evidence" value="ECO:0007669"/>
    <property type="project" value="InterPro"/>
</dbReference>
<dbReference type="Gene3D" id="3.40.50.300">
    <property type="entry name" value="P-loop containing nucleotide triphosphate hydrolases"/>
    <property type="match status" value="1"/>
</dbReference>
<comment type="subcellular location">
    <subcellularLocation>
        <location evidence="1">Mitochondrion outer membrane</location>
        <topology evidence="1">Single-pass membrane protein</topology>
    </subcellularLocation>
</comment>
<dbReference type="InterPro" id="IPR051701">
    <property type="entry name" value="Mito_OM_Translocase_MSP1"/>
</dbReference>
<keyword evidence="6" id="KW-0496">Mitochondrion</keyword>
<keyword evidence="3" id="KW-0472">Membrane</keyword>
<dbReference type="GO" id="GO:0004386">
    <property type="term" value="F:helicase activity"/>
    <property type="evidence" value="ECO:0007669"/>
    <property type="project" value="UniProtKB-KW"/>
</dbReference>
<dbReference type="GO" id="GO:0005741">
    <property type="term" value="C:mitochondrial outer membrane"/>
    <property type="evidence" value="ECO:0007669"/>
    <property type="project" value="UniProtKB-SubCell"/>
</dbReference>
<dbReference type="SUPFAM" id="SSF52540">
    <property type="entry name" value="P-loop containing nucleoside triphosphate hydrolases"/>
    <property type="match status" value="1"/>
</dbReference>